<dbReference type="NCBIfam" id="TIGR00654">
    <property type="entry name" value="PhzF_family"/>
    <property type="match status" value="1"/>
</dbReference>
<proteinExistence type="inferred from homology"/>
<dbReference type="InterPro" id="IPR003719">
    <property type="entry name" value="Phenazine_PhzF-like"/>
</dbReference>
<comment type="caution">
    <text evidence="4">The sequence shown here is derived from an EMBL/GenBank/DDBJ whole genome shotgun (WGS) entry which is preliminary data.</text>
</comment>
<evidence type="ECO:0000313" key="5">
    <source>
        <dbReference type="Proteomes" id="UP000438182"/>
    </source>
</evidence>
<dbReference type="AlphaFoldDB" id="A0A6I4P1L6"/>
<dbReference type="Proteomes" id="UP000438182">
    <property type="component" value="Unassembled WGS sequence"/>
</dbReference>
<gene>
    <name evidence="4" type="ORF">GB864_17210</name>
</gene>
<comment type="similarity">
    <text evidence="1">Belongs to the PhzF family.</text>
</comment>
<dbReference type="Pfam" id="PF02567">
    <property type="entry name" value="PhzC-PhzF"/>
    <property type="match status" value="1"/>
</dbReference>
<feature type="active site" evidence="3">
    <location>
        <position position="47"/>
    </location>
</feature>
<evidence type="ECO:0000256" key="2">
    <source>
        <dbReference type="ARBA" id="ARBA00023235"/>
    </source>
</evidence>
<evidence type="ECO:0000256" key="1">
    <source>
        <dbReference type="ARBA" id="ARBA00008270"/>
    </source>
</evidence>
<dbReference type="GO" id="GO:0016853">
    <property type="term" value="F:isomerase activity"/>
    <property type="evidence" value="ECO:0007669"/>
    <property type="project" value="UniProtKB-KW"/>
</dbReference>
<reference evidence="4 5" key="1">
    <citation type="submission" date="2019-12" db="EMBL/GenBank/DDBJ databases">
        <authorList>
            <person name="Kim Y.S."/>
        </authorList>
    </citation>
    <scope>NUCLEOTIDE SEQUENCE [LARGE SCALE GENOMIC DNA]</scope>
    <source>
        <strain evidence="4 5">MMS17-SY077</strain>
    </source>
</reference>
<dbReference type="Gene3D" id="3.10.310.10">
    <property type="entry name" value="Diaminopimelate Epimerase, Chain A, domain 1"/>
    <property type="match status" value="2"/>
</dbReference>
<organism evidence="4 5">
    <name type="scientific">Agromyces seonyuensis</name>
    <dbReference type="NCBI Taxonomy" id="2662446"/>
    <lineage>
        <taxon>Bacteria</taxon>
        <taxon>Bacillati</taxon>
        <taxon>Actinomycetota</taxon>
        <taxon>Actinomycetes</taxon>
        <taxon>Micrococcales</taxon>
        <taxon>Microbacteriaceae</taxon>
        <taxon>Agromyces</taxon>
    </lineage>
</organism>
<dbReference type="EMBL" id="WSTA01000120">
    <property type="protein sequence ID" value="MWC00282.1"/>
    <property type="molecule type" value="Genomic_DNA"/>
</dbReference>
<dbReference type="PIRSF" id="PIRSF016184">
    <property type="entry name" value="PhzC_PhzF"/>
    <property type="match status" value="1"/>
</dbReference>
<evidence type="ECO:0000256" key="3">
    <source>
        <dbReference type="PIRSR" id="PIRSR016184-1"/>
    </source>
</evidence>
<protein>
    <submittedName>
        <fullName evidence="4">PhzF family phenazine biosynthesis isomerase</fullName>
    </submittedName>
</protein>
<evidence type="ECO:0000313" key="4">
    <source>
        <dbReference type="EMBL" id="MWC00282.1"/>
    </source>
</evidence>
<sequence length="285" mass="28974">MPPAEVLRYTAFSTDPDGGNPAGVVLDASGLDDAAMQAIAAEVDYAETAFVTGVGPDGAVAIKYFSPIAEVPFCGHATVATAVALAERGRTDAAGGIRFATPVGPIRLSTGRDADGVHAAFTSVEPSVAELADADLAAILGLLGLDEADLDPALPPRLSNAGNPHPVLAVADPERFDGFDFDPDAVRALMDDRGWPATITVLHRLGADRFAARNLFPVGRITEDPATGSAAAAVGGYLRALGAVRPPARILIEQGAHVGRPGLLVVDVPATGGIVVSGHAVPIDA</sequence>
<dbReference type="SUPFAM" id="SSF54506">
    <property type="entry name" value="Diaminopimelate epimerase-like"/>
    <property type="match status" value="1"/>
</dbReference>
<keyword evidence="2 4" id="KW-0413">Isomerase</keyword>
<name>A0A6I4P1L6_9MICO</name>
<keyword evidence="5" id="KW-1185">Reference proteome</keyword>
<dbReference type="PANTHER" id="PTHR13774">
    <property type="entry name" value="PHENAZINE BIOSYNTHESIS PROTEIN"/>
    <property type="match status" value="1"/>
</dbReference>
<accession>A0A6I4P1L6</accession>
<dbReference type="GO" id="GO:0005737">
    <property type="term" value="C:cytoplasm"/>
    <property type="evidence" value="ECO:0007669"/>
    <property type="project" value="TreeGrafter"/>
</dbReference>
<dbReference type="RefSeq" id="WP_160426920.1">
    <property type="nucleotide sequence ID" value="NZ_WSTA01000120.1"/>
</dbReference>
<dbReference type="PANTHER" id="PTHR13774:SF39">
    <property type="entry name" value="BIOSYNTHESIS PROTEIN, PUTATIVE-RELATED"/>
    <property type="match status" value="1"/>
</dbReference>